<evidence type="ECO:0000313" key="13">
    <source>
        <dbReference type="Proteomes" id="UP001162483"/>
    </source>
</evidence>
<comment type="similarity">
    <text evidence="9">Belongs to the G-protein coupled receptor 1 family.</text>
</comment>
<keyword evidence="2 10" id="KW-1003">Cell membrane</keyword>
<dbReference type="PRINTS" id="PR00237">
    <property type="entry name" value="GPCRRHODOPSN"/>
</dbReference>
<evidence type="ECO:0000256" key="2">
    <source>
        <dbReference type="ARBA" id="ARBA00022475"/>
    </source>
</evidence>
<comment type="subcellular location">
    <subcellularLocation>
        <location evidence="1 10">Cell membrane</location>
        <topology evidence="1 10">Multi-pass membrane protein</topology>
    </subcellularLocation>
</comment>
<gene>
    <name evidence="12" type="ORF">SPARVUS_LOCUS10786070</name>
</gene>
<evidence type="ECO:0000256" key="3">
    <source>
        <dbReference type="ARBA" id="ARBA00022606"/>
    </source>
</evidence>
<sequence>MSAENQSTVIEFILLGFSDNPNIQPWLFQVFLLVYVITLAINILLIVAVRTDNHLHNPMYLFLTNLSFLDICYTSIIVPKMLLNIVLSAKTISYTGCVLQIYFYLFMGETECILLAFMAFDRYVAICNPLRYNVIMNTVSCTRLIGLSWMAGGSIASFDIYLVCQLKFCGHITINHFFCEAPSLLQLSCGDKFVDNTITLVGGSILLLIPLCLILFSYIQIFLIILKLPSGQYKAFSTCTSHLIVVTIYYGTSIFMYMRPRNSDTGVTDKIVVTDKMVSVFYTIVTPMLNPLFYSLRNKDVKKAIGQLGRCTIVLR</sequence>
<dbReference type="SUPFAM" id="SSF81321">
    <property type="entry name" value="Family A G protein-coupled receptor-like"/>
    <property type="match status" value="1"/>
</dbReference>
<dbReference type="PROSITE" id="PS00237">
    <property type="entry name" value="G_PROTEIN_RECEP_F1_1"/>
    <property type="match status" value="1"/>
</dbReference>
<keyword evidence="8 9" id="KW-0807">Transducer</keyword>
<proteinExistence type="inferred from homology"/>
<feature type="transmembrane region" description="Helical" evidence="10">
    <location>
        <begin position="60"/>
        <end position="81"/>
    </location>
</feature>
<keyword evidence="9" id="KW-0297">G-protein coupled receptor</keyword>
<accession>A0ABN9EZF3</accession>
<dbReference type="CDD" id="cd13954">
    <property type="entry name" value="7tmA_OR"/>
    <property type="match status" value="1"/>
</dbReference>
<feature type="transmembrane region" description="Helical" evidence="10">
    <location>
        <begin position="205"/>
        <end position="226"/>
    </location>
</feature>
<evidence type="ECO:0000256" key="9">
    <source>
        <dbReference type="RuleBase" id="RU000688"/>
    </source>
</evidence>
<evidence type="ECO:0000313" key="12">
    <source>
        <dbReference type="EMBL" id="CAI9588678.1"/>
    </source>
</evidence>
<dbReference type="Pfam" id="PF13853">
    <property type="entry name" value="7tm_4"/>
    <property type="match status" value="1"/>
</dbReference>
<dbReference type="InterPro" id="IPR017452">
    <property type="entry name" value="GPCR_Rhodpsn_7TM"/>
</dbReference>
<dbReference type="PRINTS" id="PR00245">
    <property type="entry name" value="OLFACTORYR"/>
</dbReference>
<evidence type="ECO:0000256" key="10">
    <source>
        <dbReference type="RuleBase" id="RU363047"/>
    </source>
</evidence>
<evidence type="ECO:0000256" key="8">
    <source>
        <dbReference type="ARBA" id="ARBA00023224"/>
    </source>
</evidence>
<dbReference type="InterPro" id="IPR000725">
    <property type="entry name" value="Olfact_rcpt"/>
</dbReference>
<dbReference type="Proteomes" id="UP001162483">
    <property type="component" value="Unassembled WGS sequence"/>
</dbReference>
<evidence type="ECO:0000256" key="4">
    <source>
        <dbReference type="ARBA" id="ARBA00022692"/>
    </source>
</evidence>
<keyword evidence="9" id="KW-0675">Receptor</keyword>
<dbReference type="InterPro" id="IPR000276">
    <property type="entry name" value="GPCR_Rhodpsn"/>
</dbReference>
<dbReference type="PROSITE" id="PS50262">
    <property type="entry name" value="G_PROTEIN_RECEP_F1_2"/>
    <property type="match status" value="1"/>
</dbReference>
<keyword evidence="7 10" id="KW-0472">Membrane</keyword>
<keyword evidence="13" id="KW-1185">Reference proteome</keyword>
<evidence type="ECO:0000256" key="5">
    <source>
        <dbReference type="ARBA" id="ARBA00022725"/>
    </source>
</evidence>
<feature type="domain" description="G-protein coupled receptors family 1 profile" evidence="11">
    <location>
        <begin position="41"/>
        <end position="294"/>
    </location>
</feature>
<keyword evidence="6 10" id="KW-1133">Transmembrane helix</keyword>
<keyword evidence="5 10" id="KW-0552">Olfaction</keyword>
<feature type="transmembrane region" description="Helical" evidence="10">
    <location>
        <begin position="132"/>
        <end position="152"/>
    </location>
</feature>
<keyword evidence="3 10" id="KW-0716">Sensory transduction</keyword>
<protein>
    <recommendedName>
        <fullName evidence="10">Olfactory receptor</fullName>
    </recommendedName>
</protein>
<feature type="transmembrane region" description="Helical" evidence="10">
    <location>
        <begin position="26"/>
        <end position="48"/>
    </location>
</feature>
<dbReference type="EMBL" id="CATNWA010015980">
    <property type="protein sequence ID" value="CAI9588678.1"/>
    <property type="molecule type" value="Genomic_DNA"/>
</dbReference>
<feature type="transmembrane region" description="Helical" evidence="10">
    <location>
        <begin position="278"/>
        <end position="296"/>
    </location>
</feature>
<keyword evidence="4 9" id="KW-0812">Transmembrane</keyword>
<dbReference type="Gene3D" id="1.20.1070.10">
    <property type="entry name" value="Rhodopsin 7-helix transmembrane proteins"/>
    <property type="match status" value="1"/>
</dbReference>
<evidence type="ECO:0000256" key="6">
    <source>
        <dbReference type="ARBA" id="ARBA00022989"/>
    </source>
</evidence>
<evidence type="ECO:0000256" key="1">
    <source>
        <dbReference type="ARBA" id="ARBA00004651"/>
    </source>
</evidence>
<feature type="transmembrane region" description="Helical" evidence="10">
    <location>
        <begin position="101"/>
        <end position="120"/>
    </location>
</feature>
<evidence type="ECO:0000259" key="11">
    <source>
        <dbReference type="PROSITE" id="PS50262"/>
    </source>
</evidence>
<evidence type="ECO:0000256" key="7">
    <source>
        <dbReference type="ARBA" id="ARBA00023136"/>
    </source>
</evidence>
<dbReference type="PANTHER" id="PTHR26453">
    <property type="entry name" value="OLFACTORY RECEPTOR"/>
    <property type="match status" value="1"/>
</dbReference>
<comment type="caution">
    <text evidence="12">The sequence shown here is derived from an EMBL/GenBank/DDBJ whole genome shotgun (WGS) entry which is preliminary data.</text>
</comment>
<name>A0ABN9EZF3_9NEOB</name>
<reference evidence="12" key="1">
    <citation type="submission" date="2023-05" db="EMBL/GenBank/DDBJ databases">
        <authorList>
            <person name="Stuckert A."/>
        </authorList>
    </citation>
    <scope>NUCLEOTIDE SEQUENCE</scope>
</reference>
<organism evidence="12 13">
    <name type="scientific">Staurois parvus</name>
    <dbReference type="NCBI Taxonomy" id="386267"/>
    <lineage>
        <taxon>Eukaryota</taxon>
        <taxon>Metazoa</taxon>
        <taxon>Chordata</taxon>
        <taxon>Craniata</taxon>
        <taxon>Vertebrata</taxon>
        <taxon>Euteleostomi</taxon>
        <taxon>Amphibia</taxon>
        <taxon>Batrachia</taxon>
        <taxon>Anura</taxon>
        <taxon>Neobatrachia</taxon>
        <taxon>Ranoidea</taxon>
        <taxon>Ranidae</taxon>
        <taxon>Staurois</taxon>
    </lineage>
</organism>
<feature type="transmembrane region" description="Helical" evidence="10">
    <location>
        <begin position="238"/>
        <end position="258"/>
    </location>
</feature>